<sequence length="325" mass="37555">MGIKLPPMSKLDEEINANLNSKLSQVVEKLSQEKQEQKEKEEIQCSICLSKVTSYLTLPCLHKYCEECIVTHFKYQINSKVLVNTCPDCYRCCEENFVTNLLSPELKERFEQFKLQKKVDIDQKLHWCPRTNCGKYVHVPGVKKGTKHKATCECRYSFCINCHEPWHGSKSCRRVGDKGMKKFQSKAIVKKCPKCNTTIEKNEGCNHMTCHVCQYEFCWLCGGDYKNGRHFTFLNGCTYFGNGSYNYLQIALLLPFFLCIIPFLVMCTLSKKCSEKYPISCCIIWIPLSFVAIALGFAMIGFTPICYILLALIFLRSLIKQCRYR</sequence>
<organism evidence="13 14">
    <name type="scientific">Euplotes crassus</name>
    <dbReference type="NCBI Taxonomy" id="5936"/>
    <lineage>
        <taxon>Eukaryota</taxon>
        <taxon>Sar</taxon>
        <taxon>Alveolata</taxon>
        <taxon>Ciliophora</taxon>
        <taxon>Intramacronucleata</taxon>
        <taxon>Spirotrichea</taxon>
        <taxon>Hypotrichia</taxon>
        <taxon>Euplotida</taxon>
        <taxon>Euplotidae</taxon>
        <taxon>Moneuplotes</taxon>
    </lineage>
</organism>
<dbReference type="PROSITE" id="PS50089">
    <property type="entry name" value="ZF_RING_2"/>
    <property type="match status" value="1"/>
</dbReference>
<evidence type="ECO:0000256" key="5">
    <source>
        <dbReference type="ARBA" id="ARBA00022737"/>
    </source>
</evidence>
<dbReference type="InterPro" id="IPR001841">
    <property type="entry name" value="Znf_RING"/>
</dbReference>
<dbReference type="Pfam" id="PF00097">
    <property type="entry name" value="zf-C3HC4"/>
    <property type="match status" value="1"/>
</dbReference>
<dbReference type="InterPro" id="IPR013083">
    <property type="entry name" value="Znf_RING/FYVE/PHD"/>
</dbReference>
<evidence type="ECO:0000313" key="14">
    <source>
        <dbReference type="Proteomes" id="UP001295684"/>
    </source>
</evidence>
<keyword evidence="7" id="KW-0833">Ubl conjugation pathway</keyword>
<keyword evidence="5" id="KW-0677">Repeat</keyword>
<comment type="caution">
    <text evidence="13">The sequence shown here is derived from an EMBL/GenBank/DDBJ whole genome shotgun (WGS) entry which is preliminary data.</text>
</comment>
<evidence type="ECO:0000256" key="10">
    <source>
        <dbReference type="SAM" id="Phobius"/>
    </source>
</evidence>
<dbReference type="GO" id="GO:0016567">
    <property type="term" value="P:protein ubiquitination"/>
    <property type="evidence" value="ECO:0007669"/>
    <property type="project" value="InterPro"/>
</dbReference>
<dbReference type="PROSITE" id="PS51873">
    <property type="entry name" value="TRIAD"/>
    <property type="match status" value="1"/>
</dbReference>
<dbReference type="InterPro" id="IPR017907">
    <property type="entry name" value="Znf_RING_CS"/>
</dbReference>
<evidence type="ECO:0000259" key="11">
    <source>
        <dbReference type="PROSITE" id="PS50089"/>
    </source>
</evidence>
<name>A0AAD1URP9_EUPCR</name>
<evidence type="ECO:0000256" key="7">
    <source>
        <dbReference type="ARBA" id="ARBA00022786"/>
    </source>
</evidence>
<feature type="transmembrane region" description="Helical" evidence="10">
    <location>
        <begin position="277"/>
        <end position="295"/>
    </location>
</feature>
<keyword evidence="10" id="KW-1133">Transmembrane helix</keyword>
<evidence type="ECO:0000313" key="13">
    <source>
        <dbReference type="EMBL" id="CAI2369870.1"/>
    </source>
</evidence>
<feature type="domain" description="RING-type" evidence="11">
    <location>
        <begin position="45"/>
        <end position="89"/>
    </location>
</feature>
<dbReference type="InterPro" id="IPR044066">
    <property type="entry name" value="TRIAD_supradom"/>
</dbReference>
<dbReference type="GO" id="GO:0061630">
    <property type="term" value="F:ubiquitin protein ligase activity"/>
    <property type="evidence" value="ECO:0007669"/>
    <property type="project" value="UniProtKB-EC"/>
</dbReference>
<proteinExistence type="predicted"/>
<evidence type="ECO:0000256" key="9">
    <source>
        <dbReference type="PROSITE-ProRule" id="PRU00175"/>
    </source>
</evidence>
<evidence type="ECO:0000256" key="2">
    <source>
        <dbReference type="ARBA" id="ARBA00012251"/>
    </source>
</evidence>
<keyword evidence="8" id="KW-0862">Zinc</keyword>
<reference evidence="13" key="1">
    <citation type="submission" date="2023-07" db="EMBL/GenBank/DDBJ databases">
        <authorList>
            <consortium name="AG Swart"/>
            <person name="Singh M."/>
            <person name="Singh A."/>
            <person name="Seah K."/>
            <person name="Emmerich C."/>
        </authorList>
    </citation>
    <scope>NUCLEOTIDE SEQUENCE</scope>
    <source>
        <strain evidence="13">DP1</strain>
    </source>
</reference>
<evidence type="ECO:0000256" key="6">
    <source>
        <dbReference type="ARBA" id="ARBA00022771"/>
    </source>
</evidence>
<dbReference type="Pfam" id="PF22191">
    <property type="entry name" value="IBR_1"/>
    <property type="match status" value="1"/>
</dbReference>
<comment type="catalytic activity">
    <reaction evidence="1">
        <text>[E2 ubiquitin-conjugating enzyme]-S-ubiquitinyl-L-cysteine + [acceptor protein]-L-lysine = [E2 ubiquitin-conjugating enzyme]-L-cysteine + [acceptor protein]-N(6)-ubiquitinyl-L-lysine.</text>
        <dbReference type="EC" id="2.3.2.31"/>
    </reaction>
</comment>
<dbReference type="InterPro" id="IPR031127">
    <property type="entry name" value="E3_UB_ligase_RBR"/>
</dbReference>
<dbReference type="AlphaFoldDB" id="A0AAD1URP9"/>
<dbReference type="PROSITE" id="PS00518">
    <property type="entry name" value="ZF_RING_1"/>
    <property type="match status" value="1"/>
</dbReference>
<gene>
    <name evidence="13" type="ORF">ECRASSUSDP1_LOCUS11174</name>
</gene>
<dbReference type="EC" id="2.3.2.31" evidence="2"/>
<evidence type="ECO:0000256" key="4">
    <source>
        <dbReference type="ARBA" id="ARBA00022723"/>
    </source>
</evidence>
<evidence type="ECO:0000256" key="1">
    <source>
        <dbReference type="ARBA" id="ARBA00001798"/>
    </source>
</evidence>
<dbReference type="PANTHER" id="PTHR11685">
    <property type="entry name" value="RBR FAMILY RING FINGER AND IBR DOMAIN-CONTAINING"/>
    <property type="match status" value="1"/>
</dbReference>
<keyword evidence="14" id="KW-1185">Reference proteome</keyword>
<protein>
    <recommendedName>
        <fullName evidence="2">RBR-type E3 ubiquitin transferase</fullName>
        <ecNumber evidence="2">2.3.2.31</ecNumber>
    </recommendedName>
</protein>
<dbReference type="InterPro" id="IPR002867">
    <property type="entry name" value="IBR_dom"/>
</dbReference>
<accession>A0AAD1URP9</accession>
<keyword evidence="10" id="KW-0812">Transmembrane</keyword>
<evidence type="ECO:0000256" key="8">
    <source>
        <dbReference type="ARBA" id="ARBA00022833"/>
    </source>
</evidence>
<dbReference type="EMBL" id="CAMPGE010011026">
    <property type="protein sequence ID" value="CAI2369870.1"/>
    <property type="molecule type" value="Genomic_DNA"/>
</dbReference>
<dbReference type="SUPFAM" id="SSF57850">
    <property type="entry name" value="RING/U-box"/>
    <property type="match status" value="3"/>
</dbReference>
<feature type="domain" description="RING-type" evidence="12">
    <location>
        <begin position="41"/>
        <end position="241"/>
    </location>
</feature>
<keyword evidence="4" id="KW-0479">Metal-binding</keyword>
<evidence type="ECO:0000259" key="12">
    <source>
        <dbReference type="PROSITE" id="PS51873"/>
    </source>
</evidence>
<evidence type="ECO:0000256" key="3">
    <source>
        <dbReference type="ARBA" id="ARBA00022679"/>
    </source>
</evidence>
<dbReference type="Gene3D" id="1.20.120.1750">
    <property type="match status" value="1"/>
</dbReference>
<keyword evidence="6 9" id="KW-0863">Zinc-finger</keyword>
<keyword evidence="3" id="KW-0808">Transferase</keyword>
<dbReference type="Gene3D" id="3.30.40.10">
    <property type="entry name" value="Zinc/RING finger domain, C3HC4 (zinc finger)"/>
    <property type="match status" value="1"/>
</dbReference>
<dbReference type="Gene3D" id="2.20.25.20">
    <property type="match status" value="1"/>
</dbReference>
<dbReference type="Proteomes" id="UP001295684">
    <property type="component" value="Unassembled WGS sequence"/>
</dbReference>
<feature type="transmembrane region" description="Helical" evidence="10">
    <location>
        <begin position="247"/>
        <end position="265"/>
    </location>
</feature>
<dbReference type="Pfam" id="PF01485">
    <property type="entry name" value="IBR"/>
    <property type="match status" value="1"/>
</dbReference>
<dbReference type="InterPro" id="IPR018957">
    <property type="entry name" value="Znf_C3HC4_RING-type"/>
</dbReference>
<keyword evidence="10" id="KW-0472">Membrane</keyword>
<dbReference type="SMART" id="SM00647">
    <property type="entry name" value="IBR"/>
    <property type="match status" value="2"/>
</dbReference>
<dbReference type="SMART" id="SM00184">
    <property type="entry name" value="RING"/>
    <property type="match status" value="1"/>
</dbReference>
<feature type="transmembrane region" description="Helical" evidence="10">
    <location>
        <begin position="301"/>
        <end position="319"/>
    </location>
</feature>
<dbReference type="GO" id="GO:0008270">
    <property type="term" value="F:zinc ion binding"/>
    <property type="evidence" value="ECO:0007669"/>
    <property type="project" value="UniProtKB-KW"/>
</dbReference>